<dbReference type="InterPro" id="IPR000847">
    <property type="entry name" value="LysR_HTH_N"/>
</dbReference>
<dbReference type="Gene3D" id="1.10.10.10">
    <property type="entry name" value="Winged helix-like DNA-binding domain superfamily/Winged helix DNA-binding domain"/>
    <property type="match status" value="1"/>
</dbReference>
<dbReference type="InterPro" id="IPR036388">
    <property type="entry name" value="WH-like_DNA-bd_sf"/>
</dbReference>
<evidence type="ECO:0000313" key="7">
    <source>
        <dbReference type="Proteomes" id="UP000190341"/>
    </source>
</evidence>
<dbReference type="EMBL" id="FUZV01000002">
    <property type="protein sequence ID" value="SKC80692.1"/>
    <property type="molecule type" value="Genomic_DNA"/>
</dbReference>
<evidence type="ECO:0000256" key="4">
    <source>
        <dbReference type="ARBA" id="ARBA00023163"/>
    </source>
</evidence>
<dbReference type="InterPro" id="IPR036390">
    <property type="entry name" value="WH_DNA-bd_sf"/>
</dbReference>
<gene>
    <name evidence="6" type="ORF">SAMN06296058_3369</name>
</gene>
<dbReference type="PROSITE" id="PS50931">
    <property type="entry name" value="HTH_LYSR"/>
    <property type="match status" value="1"/>
</dbReference>
<dbReference type="GO" id="GO:0000976">
    <property type="term" value="F:transcription cis-regulatory region binding"/>
    <property type="evidence" value="ECO:0007669"/>
    <property type="project" value="TreeGrafter"/>
</dbReference>
<keyword evidence="3 6" id="KW-0238">DNA-binding</keyword>
<comment type="similarity">
    <text evidence="1">Belongs to the LysR transcriptional regulatory family.</text>
</comment>
<dbReference type="GO" id="GO:0003700">
    <property type="term" value="F:DNA-binding transcription factor activity"/>
    <property type="evidence" value="ECO:0007669"/>
    <property type="project" value="InterPro"/>
</dbReference>
<dbReference type="Proteomes" id="UP000190341">
    <property type="component" value="Unassembled WGS sequence"/>
</dbReference>
<dbReference type="RefSeq" id="WP_176140894.1">
    <property type="nucleotide sequence ID" value="NZ_BMCL01000001.1"/>
</dbReference>
<dbReference type="InterPro" id="IPR005119">
    <property type="entry name" value="LysR_subst-bd"/>
</dbReference>
<feature type="domain" description="HTH lysR-type" evidence="5">
    <location>
        <begin position="3"/>
        <end position="60"/>
    </location>
</feature>
<dbReference type="Pfam" id="PF00126">
    <property type="entry name" value="HTH_1"/>
    <property type="match status" value="1"/>
</dbReference>
<dbReference type="STRING" id="428993.SAMN06296058_3369"/>
<evidence type="ECO:0000256" key="1">
    <source>
        <dbReference type="ARBA" id="ARBA00009437"/>
    </source>
</evidence>
<dbReference type="AlphaFoldDB" id="A0A1T5LXN4"/>
<keyword evidence="7" id="KW-1185">Reference proteome</keyword>
<accession>A0A1T5LXN4</accession>
<organism evidence="6 7">
    <name type="scientific">Pseudoxanthomonas indica</name>
    <dbReference type="NCBI Taxonomy" id="428993"/>
    <lineage>
        <taxon>Bacteria</taxon>
        <taxon>Pseudomonadati</taxon>
        <taxon>Pseudomonadota</taxon>
        <taxon>Gammaproteobacteria</taxon>
        <taxon>Lysobacterales</taxon>
        <taxon>Lysobacteraceae</taxon>
        <taxon>Pseudoxanthomonas</taxon>
    </lineage>
</organism>
<evidence type="ECO:0000256" key="2">
    <source>
        <dbReference type="ARBA" id="ARBA00023015"/>
    </source>
</evidence>
<evidence type="ECO:0000259" key="5">
    <source>
        <dbReference type="PROSITE" id="PS50931"/>
    </source>
</evidence>
<dbReference type="CDD" id="cd05466">
    <property type="entry name" value="PBP2_LTTR_substrate"/>
    <property type="match status" value="1"/>
</dbReference>
<reference evidence="6 7" key="1">
    <citation type="submission" date="2017-02" db="EMBL/GenBank/DDBJ databases">
        <authorList>
            <person name="Peterson S.W."/>
        </authorList>
    </citation>
    <scope>NUCLEOTIDE SEQUENCE [LARGE SCALE GENOMIC DNA]</scope>
    <source>
        <strain evidence="6 7">P15</strain>
    </source>
</reference>
<keyword evidence="2" id="KW-0805">Transcription regulation</keyword>
<keyword evidence="4" id="KW-0804">Transcription</keyword>
<dbReference type="SUPFAM" id="SSF53850">
    <property type="entry name" value="Periplasmic binding protein-like II"/>
    <property type="match status" value="1"/>
</dbReference>
<evidence type="ECO:0000313" key="6">
    <source>
        <dbReference type="EMBL" id="SKC80692.1"/>
    </source>
</evidence>
<dbReference type="Pfam" id="PF03466">
    <property type="entry name" value="LysR_substrate"/>
    <property type="match status" value="1"/>
</dbReference>
<dbReference type="SUPFAM" id="SSF46785">
    <property type="entry name" value="Winged helix' DNA-binding domain"/>
    <property type="match status" value="1"/>
</dbReference>
<protein>
    <submittedName>
        <fullName evidence="6">DNA-binding transcriptional regulator, LysR family</fullName>
    </submittedName>
</protein>
<name>A0A1T5LXN4_9GAMM</name>
<dbReference type="Gene3D" id="3.40.190.10">
    <property type="entry name" value="Periplasmic binding protein-like II"/>
    <property type="match status" value="2"/>
</dbReference>
<dbReference type="PANTHER" id="PTHR30126">
    <property type="entry name" value="HTH-TYPE TRANSCRIPTIONAL REGULATOR"/>
    <property type="match status" value="1"/>
</dbReference>
<dbReference type="PANTHER" id="PTHR30126:SF39">
    <property type="entry name" value="HTH-TYPE TRANSCRIPTIONAL REGULATOR CYSL"/>
    <property type="match status" value="1"/>
</dbReference>
<evidence type="ECO:0000256" key="3">
    <source>
        <dbReference type="ARBA" id="ARBA00023125"/>
    </source>
</evidence>
<proteinExistence type="inferred from homology"/>
<sequence length="284" mass="31720">MSPDFRRLAVFRCVVAEGGVNAAARVLHKSPSAVTYDVQQLEKQLGSPLFRRQGSRLLLTPRGRVLAASIERAYLDLGQAWDNVREDIAAEPLRIACVSGFGRYRLVPRLLAALPPQRPVEVLFRTASQVLALLETGRVALGVSYRPLVTASIASLSIGEEELVLVGPKSRRATPARDEIAALPFVTYEEFDYVFFRWFESQNLALPSRWHRSDHFDELEEALESVAHGRGWSIVPMDAALGSAYKTRVRVHRLQVKCLNEVHLLGRERELKGEDAALLRSVAQ</sequence>